<evidence type="ECO:0000256" key="5">
    <source>
        <dbReference type="ARBA" id="ARBA00023163"/>
    </source>
</evidence>
<evidence type="ECO:0000313" key="10">
    <source>
        <dbReference type="EnsemblProtists" id="EKX48585"/>
    </source>
</evidence>
<feature type="compositionally biased region" description="Low complexity" evidence="7">
    <location>
        <begin position="106"/>
        <end position="115"/>
    </location>
</feature>
<protein>
    <recommendedName>
        <fullName evidence="8">RWP-RK domain-containing protein</fullName>
    </recommendedName>
</protein>
<reference evidence="10" key="3">
    <citation type="submission" date="2016-03" db="UniProtKB">
        <authorList>
            <consortium name="EnsemblProtists"/>
        </authorList>
    </citation>
    <scope>IDENTIFICATION</scope>
</reference>
<feature type="compositionally biased region" description="Low complexity" evidence="7">
    <location>
        <begin position="88"/>
        <end position="97"/>
    </location>
</feature>
<dbReference type="PANTHER" id="PTHR46373:SF2">
    <property type="entry name" value="RWP-RK DOMAIN-CONTAINING PROTEIN"/>
    <property type="match status" value="1"/>
</dbReference>
<dbReference type="Proteomes" id="UP000011087">
    <property type="component" value="Unassembled WGS sequence"/>
</dbReference>
<dbReference type="AlphaFoldDB" id="L1JKG5"/>
<dbReference type="KEGG" id="gtt:GUITHDRAFT_105729"/>
<evidence type="ECO:0000313" key="11">
    <source>
        <dbReference type="Proteomes" id="UP000011087"/>
    </source>
</evidence>
<evidence type="ECO:0000256" key="6">
    <source>
        <dbReference type="ARBA" id="ARBA00023242"/>
    </source>
</evidence>
<dbReference type="EnsemblProtists" id="EKX48585">
    <property type="protein sequence ID" value="EKX48585"/>
    <property type="gene ID" value="GUITHDRAFT_105729"/>
</dbReference>
<sequence length="159" mass="17321">MSLPSPSAPLPPPALSSSPTKVFLFPRSKSGRKLLPHKGRRPQAFDLPALQSHFHLPLLQASAALGISVTALKKLSRKLGIGRWPYQRRSTPTASPRRAARRHKPPASSISPPAGSRKKTGWEPISRAWIEWYMKCGDGSEAMQDESPVGAAKQLLAEC</sequence>
<keyword evidence="6" id="KW-0539">Nucleus</keyword>
<keyword evidence="11" id="KW-1185">Reference proteome</keyword>
<evidence type="ECO:0000256" key="1">
    <source>
        <dbReference type="ARBA" id="ARBA00004049"/>
    </source>
</evidence>
<dbReference type="InterPro" id="IPR044607">
    <property type="entry name" value="RKD-like"/>
</dbReference>
<dbReference type="PANTHER" id="PTHR46373">
    <property type="entry name" value="PROTEIN RKD4"/>
    <property type="match status" value="1"/>
</dbReference>
<keyword evidence="3" id="KW-0175">Coiled coil</keyword>
<organism evidence="9">
    <name type="scientific">Guillardia theta (strain CCMP2712)</name>
    <name type="common">Cryptophyte</name>
    <dbReference type="NCBI Taxonomy" id="905079"/>
    <lineage>
        <taxon>Eukaryota</taxon>
        <taxon>Cryptophyceae</taxon>
        <taxon>Pyrenomonadales</taxon>
        <taxon>Geminigeraceae</taxon>
        <taxon>Guillardia</taxon>
    </lineage>
</organism>
<dbReference type="PaxDb" id="55529-EKX48585"/>
<proteinExistence type="predicted"/>
<dbReference type="GO" id="GO:0003700">
    <property type="term" value="F:DNA-binding transcription factor activity"/>
    <property type="evidence" value="ECO:0007669"/>
    <property type="project" value="InterPro"/>
</dbReference>
<dbReference type="EMBL" id="JH992985">
    <property type="protein sequence ID" value="EKX48585.1"/>
    <property type="molecule type" value="Genomic_DNA"/>
</dbReference>
<keyword evidence="2" id="KW-0805">Transcription regulation</keyword>
<gene>
    <name evidence="9" type="ORF">GUITHDRAFT_105729</name>
</gene>
<dbReference type="OrthoDB" id="6270329at2759"/>
<dbReference type="GO" id="GO:0003677">
    <property type="term" value="F:DNA binding"/>
    <property type="evidence" value="ECO:0007669"/>
    <property type="project" value="UniProtKB-KW"/>
</dbReference>
<evidence type="ECO:0000256" key="4">
    <source>
        <dbReference type="ARBA" id="ARBA00023125"/>
    </source>
</evidence>
<dbReference type="InterPro" id="IPR003035">
    <property type="entry name" value="RWP-RK_dom"/>
</dbReference>
<evidence type="ECO:0000256" key="3">
    <source>
        <dbReference type="ARBA" id="ARBA00023054"/>
    </source>
</evidence>
<dbReference type="GeneID" id="17305192"/>
<accession>L1JKG5</accession>
<dbReference type="HOGENOM" id="CLU_092984_1_0_1"/>
<evidence type="ECO:0000256" key="2">
    <source>
        <dbReference type="ARBA" id="ARBA00023015"/>
    </source>
</evidence>
<evidence type="ECO:0000313" key="9">
    <source>
        <dbReference type="EMBL" id="EKX48585.1"/>
    </source>
</evidence>
<keyword evidence="5" id="KW-0804">Transcription</keyword>
<name>L1JKG5_GUITC</name>
<dbReference type="Pfam" id="PF02042">
    <property type="entry name" value="RWP-RK"/>
    <property type="match status" value="1"/>
</dbReference>
<feature type="compositionally biased region" description="Pro residues" evidence="7">
    <location>
        <begin position="1"/>
        <end position="14"/>
    </location>
</feature>
<evidence type="ECO:0000256" key="7">
    <source>
        <dbReference type="SAM" id="MobiDB-lite"/>
    </source>
</evidence>
<feature type="domain" description="RWP-RK" evidence="8">
    <location>
        <begin position="26"/>
        <end position="113"/>
    </location>
</feature>
<keyword evidence="4" id="KW-0238">DNA-binding</keyword>
<feature type="region of interest" description="Disordered" evidence="7">
    <location>
        <begin position="86"/>
        <end position="122"/>
    </location>
</feature>
<feature type="region of interest" description="Disordered" evidence="7">
    <location>
        <begin position="1"/>
        <end position="21"/>
    </location>
</feature>
<evidence type="ECO:0000259" key="8">
    <source>
        <dbReference type="PROSITE" id="PS51519"/>
    </source>
</evidence>
<dbReference type="RefSeq" id="XP_005835565.1">
    <property type="nucleotide sequence ID" value="XM_005835508.1"/>
</dbReference>
<dbReference type="PROSITE" id="PS51519">
    <property type="entry name" value="RWP_RK"/>
    <property type="match status" value="1"/>
</dbReference>
<reference evidence="11" key="2">
    <citation type="submission" date="2012-11" db="EMBL/GenBank/DDBJ databases">
        <authorList>
            <person name="Kuo A."/>
            <person name="Curtis B.A."/>
            <person name="Tanifuji G."/>
            <person name="Burki F."/>
            <person name="Gruber A."/>
            <person name="Irimia M."/>
            <person name="Maruyama S."/>
            <person name="Arias M.C."/>
            <person name="Ball S.G."/>
            <person name="Gile G.H."/>
            <person name="Hirakawa Y."/>
            <person name="Hopkins J.F."/>
            <person name="Rensing S.A."/>
            <person name="Schmutz J."/>
            <person name="Symeonidi A."/>
            <person name="Elias M."/>
            <person name="Eveleigh R.J."/>
            <person name="Herman E.K."/>
            <person name="Klute M.J."/>
            <person name="Nakayama T."/>
            <person name="Obornik M."/>
            <person name="Reyes-Prieto A."/>
            <person name="Armbrust E.V."/>
            <person name="Aves S.J."/>
            <person name="Beiko R.G."/>
            <person name="Coutinho P."/>
            <person name="Dacks J.B."/>
            <person name="Durnford D.G."/>
            <person name="Fast N.M."/>
            <person name="Green B.R."/>
            <person name="Grisdale C."/>
            <person name="Hempe F."/>
            <person name="Henrissat B."/>
            <person name="Hoppner M.P."/>
            <person name="Ishida K.-I."/>
            <person name="Kim E."/>
            <person name="Koreny L."/>
            <person name="Kroth P.G."/>
            <person name="Liu Y."/>
            <person name="Malik S.-B."/>
            <person name="Maier U.G."/>
            <person name="McRose D."/>
            <person name="Mock T."/>
            <person name="Neilson J.A."/>
            <person name="Onodera N.T."/>
            <person name="Poole A.M."/>
            <person name="Pritham E.J."/>
            <person name="Richards T.A."/>
            <person name="Rocap G."/>
            <person name="Roy S.W."/>
            <person name="Sarai C."/>
            <person name="Schaack S."/>
            <person name="Shirato S."/>
            <person name="Slamovits C.H."/>
            <person name="Spencer D.F."/>
            <person name="Suzuki S."/>
            <person name="Worden A.Z."/>
            <person name="Zauner S."/>
            <person name="Barry K."/>
            <person name="Bell C."/>
            <person name="Bharti A.K."/>
            <person name="Crow J.A."/>
            <person name="Grimwood J."/>
            <person name="Kramer R."/>
            <person name="Lindquist E."/>
            <person name="Lucas S."/>
            <person name="Salamov A."/>
            <person name="McFadden G.I."/>
            <person name="Lane C.E."/>
            <person name="Keeling P.J."/>
            <person name="Gray M.W."/>
            <person name="Grigoriev I.V."/>
            <person name="Archibald J.M."/>
        </authorList>
    </citation>
    <scope>NUCLEOTIDE SEQUENCE</scope>
    <source>
        <strain evidence="11">CCMP2712</strain>
    </source>
</reference>
<comment type="function">
    <text evidence="1">Putative transcription factor.</text>
</comment>
<reference evidence="9 11" key="1">
    <citation type="journal article" date="2012" name="Nature">
        <title>Algal genomes reveal evolutionary mosaicism and the fate of nucleomorphs.</title>
        <authorList>
            <consortium name="DOE Joint Genome Institute"/>
            <person name="Curtis B.A."/>
            <person name="Tanifuji G."/>
            <person name="Burki F."/>
            <person name="Gruber A."/>
            <person name="Irimia M."/>
            <person name="Maruyama S."/>
            <person name="Arias M.C."/>
            <person name="Ball S.G."/>
            <person name="Gile G.H."/>
            <person name="Hirakawa Y."/>
            <person name="Hopkins J.F."/>
            <person name="Kuo A."/>
            <person name="Rensing S.A."/>
            <person name="Schmutz J."/>
            <person name="Symeonidi A."/>
            <person name="Elias M."/>
            <person name="Eveleigh R.J."/>
            <person name="Herman E.K."/>
            <person name="Klute M.J."/>
            <person name="Nakayama T."/>
            <person name="Obornik M."/>
            <person name="Reyes-Prieto A."/>
            <person name="Armbrust E.V."/>
            <person name="Aves S.J."/>
            <person name="Beiko R.G."/>
            <person name="Coutinho P."/>
            <person name="Dacks J.B."/>
            <person name="Durnford D.G."/>
            <person name="Fast N.M."/>
            <person name="Green B.R."/>
            <person name="Grisdale C.J."/>
            <person name="Hempel F."/>
            <person name="Henrissat B."/>
            <person name="Hoppner M.P."/>
            <person name="Ishida K."/>
            <person name="Kim E."/>
            <person name="Koreny L."/>
            <person name="Kroth P.G."/>
            <person name="Liu Y."/>
            <person name="Malik S.B."/>
            <person name="Maier U.G."/>
            <person name="McRose D."/>
            <person name="Mock T."/>
            <person name="Neilson J.A."/>
            <person name="Onodera N.T."/>
            <person name="Poole A.M."/>
            <person name="Pritham E.J."/>
            <person name="Richards T.A."/>
            <person name="Rocap G."/>
            <person name="Roy S.W."/>
            <person name="Sarai C."/>
            <person name="Schaack S."/>
            <person name="Shirato S."/>
            <person name="Slamovits C.H."/>
            <person name="Spencer D.F."/>
            <person name="Suzuki S."/>
            <person name="Worden A.Z."/>
            <person name="Zauner S."/>
            <person name="Barry K."/>
            <person name="Bell C."/>
            <person name="Bharti A.K."/>
            <person name="Crow J.A."/>
            <person name="Grimwood J."/>
            <person name="Kramer R."/>
            <person name="Lindquist E."/>
            <person name="Lucas S."/>
            <person name="Salamov A."/>
            <person name="McFadden G.I."/>
            <person name="Lane C.E."/>
            <person name="Keeling P.J."/>
            <person name="Gray M.W."/>
            <person name="Grigoriev I.V."/>
            <person name="Archibald J.M."/>
        </authorList>
    </citation>
    <scope>NUCLEOTIDE SEQUENCE</scope>
    <source>
        <strain evidence="9 11">CCMP2712</strain>
    </source>
</reference>